<dbReference type="STRING" id="92947.BVG79_00051"/>
<evidence type="ECO:0000313" key="3">
    <source>
        <dbReference type="EMBL" id="ARO13411.1"/>
    </source>
</evidence>
<dbReference type="InterPro" id="IPR000868">
    <property type="entry name" value="Isochorismatase-like_dom"/>
</dbReference>
<dbReference type="InterPro" id="IPR036380">
    <property type="entry name" value="Isochorismatase-like_sf"/>
</dbReference>
<dbReference type="PANTHER" id="PTHR43540">
    <property type="entry name" value="PEROXYUREIDOACRYLATE/UREIDOACRYLATE AMIDOHYDROLASE-RELATED"/>
    <property type="match status" value="1"/>
</dbReference>
<name>A0A1W6NW19_9RHOB</name>
<gene>
    <name evidence="3" type="ORF">BVG79_00051</name>
</gene>
<evidence type="ECO:0000313" key="4">
    <source>
        <dbReference type="Proteomes" id="UP000242447"/>
    </source>
</evidence>
<feature type="domain" description="Isochorismatase-like" evidence="2">
    <location>
        <begin position="31"/>
        <end position="210"/>
    </location>
</feature>
<dbReference type="PANTHER" id="PTHR43540:SF1">
    <property type="entry name" value="ISOCHORISMATASE HYDROLASE"/>
    <property type="match status" value="1"/>
</dbReference>
<dbReference type="KEGG" id="kro:BVG79_00051"/>
<dbReference type="Proteomes" id="UP000242447">
    <property type="component" value="Chromosome"/>
</dbReference>
<accession>A0A1W6NW19</accession>
<sequence length="223" mass="24904">MIETDKTARQIWDDWKAAPKIPSRGIGSRVALLNIDLQRRYTDTATFPSAYEADPKQLDYVNQLARAVRALDMPVIWTYVAYLPSGEDAGWWSKRTDTPMSLQRVGHDSPQAELDARLDVDRARDLILHKRMASAFFETHLPSWLNWHKIDTVIVTGGATSGCVRGSVVDAMSHGYQVIVPEETVADREAWAHYASLYDIAFKYGDVTPVADVLAALAARGTK</sequence>
<dbReference type="OrthoDB" id="7500697at2"/>
<reference evidence="3 4" key="1">
    <citation type="submission" date="2017-02" db="EMBL/GenBank/DDBJ databases">
        <title>Ketogulonicigenium robustum SPU B003 Genome sequencing and assembly.</title>
        <authorList>
            <person name="Li Y."/>
            <person name="Liu L."/>
            <person name="Wang C."/>
            <person name="Zhang M."/>
            <person name="Zhang T."/>
            <person name="Zhang Y."/>
        </authorList>
    </citation>
    <scope>NUCLEOTIDE SEQUENCE [LARGE SCALE GENOMIC DNA]</scope>
    <source>
        <strain evidence="3 4">SPU_B003</strain>
    </source>
</reference>
<dbReference type="InterPro" id="IPR050272">
    <property type="entry name" value="Isochorismatase-like_hydrls"/>
</dbReference>
<dbReference type="Pfam" id="PF00857">
    <property type="entry name" value="Isochorismatase"/>
    <property type="match status" value="1"/>
</dbReference>
<dbReference type="AlphaFoldDB" id="A0A1W6NW19"/>
<keyword evidence="4" id="KW-1185">Reference proteome</keyword>
<dbReference type="Gene3D" id="3.40.50.850">
    <property type="entry name" value="Isochorismatase-like"/>
    <property type="match status" value="1"/>
</dbReference>
<organism evidence="3 4">
    <name type="scientific">Ketogulonicigenium robustum</name>
    <dbReference type="NCBI Taxonomy" id="92947"/>
    <lineage>
        <taxon>Bacteria</taxon>
        <taxon>Pseudomonadati</taxon>
        <taxon>Pseudomonadota</taxon>
        <taxon>Alphaproteobacteria</taxon>
        <taxon>Rhodobacterales</taxon>
        <taxon>Roseobacteraceae</taxon>
        <taxon>Ketogulonicigenium</taxon>
    </lineage>
</organism>
<evidence type="ECO:0000259" key="2">
    <source>
        <dbReference type="Pfam" id="PF00857"/>
    </source>
</evidence>
<dbReference type="EMBL" id="CP019937">
    <property type="protein sequence ID" value="ARO13411.1"/>
    <property type="molecule type" value="Genomic_DNA"/>
</dbReference>
<keyword evidence="1 3" id="KW-0378">Hydrolase</keyword>
<dbReference type="SUPFAM" id="SSF52499">
    <property type="entry name" value="Isochorismatase-like hydrolases"/>
    <property type="match status" value="1"/>
</dbReference>
<dbReference type="GO" id="GO:0016787">
    <property type="term" value="F:hydrolase activity"/>
    <property type="evidence" value="ECO:0007669"/>
    <property type="project" value="UniProtKB-KW"/>
</dbReference>
<protein>
    <submittedName>
        <fullName evidence="3">Isochorismatase hydrolase</fullName>
    </submittedName>
</protein>
<proteinExistence type="predicted"/>
<evidence type="ECO:0000256" key="1">
    <source>
        <dbReference type="ARBA" id="ARBA00022801"/>
    </source>
</evidence>